<evidence type="ECO:0000313" key="2">
    <source>
        <dbReference type="EMBL" id="MBB5720210.1"/>
    </source>
</evidence>
<name>A0A840Z3A7_9SPHN</name>
<accession>A0A840Z3A7</accession>
<keyword evidence="3" id="KW-1185">Reference proteome</keyword>
<reference evidence="2 3" key="1">
    <citation type="submission" date="2020-08" db="EMBL/GenBank/DDBJ databases">
        <title>Genomic Encyclopedia of Type Strains, Phase IV (KMG-IV): sequencing the most valuable type-strain genomes for metagenomic binning, comparative biology and taxonomic classification.</title>
        <authorList>
            <person name="Goeker M."/>
        </authorList>
    </citation>
    <scope>NUCLEOTIDE SEQUENCE [LARGE SCALE GENOMIC DNA]</scope>
    <source>
        <strain evidence="2 3">DSM 27203</strain>
    </source>
</reference>
<protein>
    <submittedName>
        <fullName evidence="2">Uncharacterized protein</fullName>
    </submittedName>
</protein>
<proteinExistence type="predicted"/>
<feature type="compositionally biased region" description="Polar residues" evidence="1">
    <location>
        <begin position="87"/>
        <end position="97"/>
    </location>
</feature>
<dbReference type="EMBL" id="JACIJI010000010">
    <property type="protein sequence ID" value="MBB5720210.1"/>
    <property type="molecule type" value="Genomic_DNA"/>
</dbReference>
<organism evidence="2 3">
    <name type="scientific">Stakelama sediminis</name>
    <dbReference type="NCBI Taxonomy" id="463200"/>
    <lineage>
        <taxon>Bacteria</taxon>
        <taxon>Pseudomonadati</taxon>
        <taxon>Pseudomonadota</taxon>
        <taxon>Alphaproteobacteria</taxon>
        <taxon>Sphingomonadales</taxon>
        <taxon>Sphingomonadaceae</taxon>
        <taxon>Stakelama</taxon>
    </lineage>
</organism>
<dbReference type="Proteomes" id="UP000554342">
    <property type="component" value="Unassembled WGS sequence"/>
</dbReference>
<evidence type="ECO:0000313" key="3">
    <source>
        <dbReference type="Proteomes" id="UP000554342"/>
    </source>
</evidence>
<dbReference type="RefSeq" id="WP_184005850.1">
    <property type="nucleotide sequence ID" value="NZ_BAABIF010000027.1"/>
</dbReference>
<feature type="region of interest" description="Disordered" evidence="1">
    <location>
        <begin position="70"/>
        <end position="112"/>
    </location>
</feature>
<comment type="caution">
    <text evidence="2">The sequence shown here is derived from an EMBL/GenBank/DDBJ whole genome shotgun (WGS) entry which is preliminary data.</text>
</comment>
<gene>
    <name evidence="2" type="ORF">FHR23_003173</name>
</gene>
<evidence type="ECO:0000256" key="1">
    <source>
        <dbReference type="SAM" id="MobiDB-lite"/>
    </source>
</evidence>
<sequence length="112" mass="11754">METHVLDQIVRQTNEHTREAVEAILAGKAASAFDAIVPGVGVSSSMPKTISATPISRGISPRCRLRSARQRSCSIAPATTAGGSPMRSGSRSCTTARSARMPWSPACSNRAD</sequence>
<dbReference type="AlphaFoldDB" id="A0A840Z3A7"/>